<gene>
    <name evidence="1" type="ORF">P9271_15575</name>
</gene>
<dbReference type="Gene3D" id="2.130.10.10">
    <property type="entry name" value="YVTN repeat-like/Quinoprotein amine dehydrogenase"/>
    <property type="match status" value="1"/>
</dbReference>
<evidence type="ECO:0000313" key="1">
    <source>
        <dbReference type="EMBL" id="MED4402724.1"/>
    </source>
</evidence>
<accession>A0ABU6P023</accession>
<keyword evidence="2" id="KW-1185">Reference proteome</keyword>
<name>A0ABU6P023_9BACI</name>
<evidence type="ECO:0000313" key="2">
    <source>
        <dbReference type="Proteomes" id="UP001342826"/>
    </source>
</evidence>
<proteinExistence type="predicted"/>
<dbReference type="EMBL" id="JARTFS010000013">
    <property type="protein sequence ID" value="MED4402724.1"/>
    <property type="molecule type" value="Genomic_DNA"/>
</dbReference>
<reference evidence="1 2" key="1">
    <citation type="submission" date="2023-03" db="EMBL/GenBank/DDBJ databases">
        <title>Bacillus Genome Sequencing.</title>
        <authorList>
            <person name="Dunlap C."/>
        </authorList>
    </citation>
    <scope>NUCLEOTIDE SEQUENCE [LARGE SCALE GENOMIC DNA]</scope>
    <source>
        <strain evidence="1 2">NRS-1717</strain>
    </source>
</reference>
<dbReference type="SUPFAM" id="SSF50998">
    <property type="entry name" value="Quinoprotein alcohol dehydrogenase-like"/>
    <property type="match status" value="1"/>
</dbReference>
<dbReference type="InterPro" id="IPR015943">
    <property type="entry name" value="WD40/YVTN_repeat-like_dom_sf"/>
</dbReference>
<sequence length="861" mass="96526">MSKNTLIFCIIVSCLFVVMVAYPLKSSAAANNEDAPFENLGPKVEHLNVIKGKFASLEGQNYYVALLQGKPAKVAVIDYETKKLIDLKELEGAEDPWSIETSPEGIVWIGTNPNGHVYKYDLKTKQVTDVGRANEKETAVWDLAYDLENKRLFGSTSYLGTLFAYNEHESFRDFGKVMPGKQYARSIAYDNTANTVYIGMGSPAALIKWNLVTYEHTNLLEGYDKSSGSVYDLDLIDGQLFAKMEGTNEIIHYDVKTDEVVNTFKANSRGVSEKIPDETAVFYSDGGSLYKYNYMTQNSEKIESNLYGTAAVSLDIVPGKNKVVGLTGNSGRFYEYDYKKNQFSISTLELPAQFVGIYRIGSSSTGDIYSSAFISGSLSKFNPLTSSNEINRIGQVEGFAEQNGKMYFGTYPNADIYEYDPKSRWSAGSNPRKLISLSDVGQSRPSIMISDEENHRLFIGTGPKRGNHSGLLTIYDIDKREEIESIELKEGQSVVSATYDKKNNILYAGTSVYDGTGKKTEESASMFKIDLNVSPFNVEEIIISKGYNEWVSALRWHPDGRVFGVVDNKFIAYYPETGKIDIYPIIPESVLGMGKNEALINGNDGYLYGSVQKNLFRVDLDSFDIKLFRKGDVNTLVSDHQGYLYFNSGANLWRVHSEKLTNDIAINPDQLQIPHVTVTESPFPIARVYTKKPVVLYQKMDDGRMVPYDTLGVKKAFQVYGVEGQYYHTGGGYYIYHESSKLSPYIGRLFVLEPFPMLTPNGQLHRYIQPGEEIRVYDYDEEKYDVGNGFTIAKDVLVTYYTGSVTLLENTPFYKHGETEPAGELPEGGQYFITKADGDKLDIGDGYYILYDKSTLKYSKS</sequence>
<comment type="caution">
    <text evidence="1">The sequence shown here is derived from an EMBL/GenBank/DDBJ whole genome shotgun (WGS) entry which is preliminary data.</text>
</comment>
<dbReference type="RefSeq" id="WP_328015518.1">
    <property type="nucleotide sequence ID" value="NZ_JARTFS010000013.1"/>
</dbReference>
<protein>
    <submittedName>
        <fullName evidence="1">WD40 repeat domain-containing protein</fullName>
    </submittedName>
</protein>
<dbReference type="InterPro" id="IPR011047">
    <property type="entry name" value="Quinoprotein_ADH-like_sf"/>
</dbReference>
<dbReference type="Proteomes" id="UP001342826">
    <property type="component" value="Unassembled WGS sequence"/>
</dbReference>
<organism evidence="1 2">
    <name type="scientific">Metabacillus fastidiosus</name>
    <dbReference type="NCBI Taxonomy" id="1458"/>
    <lineage>
        <taxon>Bacteria</taxon>
        <taxon>Bacillati</taxon>
        <taxon>Bacillota</taxon>
        <taxon>Bacilli</taxon>
        <taxon>Bacillales</taxon>
        <taxon>Bacillaceae</taxon>
        <taxon>Metabacillus</taxon>
    </lineage>
</organism>
<dbReference type="SUPFAM" id="SSF69322">
    <property type="entry name" value="Tricorn protease domain 2"/>
    <property type="match status" value="1"/>
</dbReference>